<feature type="compositionally biased region" description="Polar residues" evidence="1">
    <location>
        <begin position="71"/>
        <end position="111"/>
    </location>
</feature>
<evidence type="ECO:0000313" key="4">
    <source>
        <dbReference type="Proteomes" id="UP000737018"/>
    </source>
</evidence>
<dbReference type="PANTHER" id="PTHR33223">
    <property type="entry name" value="CCHC-TYPE DOMAIN-CONTAINING PROTEIN"/>
    <property type="match status" value="1"/>
</dbReference>
<organism evidence="3 4">
    <name type="scientific">Castanea mollissima</name>
    <name type="common">Chinese chestnut</name>
    <dbReference type="NCBI Taxonomy" id="60419"/>
    <lineage>
        <taxon>Eukaryota</taxon>
        <taxon>Viridiplantae</taxon>
        <taxon>Streptophyta</taxon>
        <taxon>Embryophyta</taxon>
        <taxon>Tracheophyta</taxon>
        <taxon>Spermatophyta</taxon>
        <taxon>Magnoliopsida</taxon>
        <taxon>eudicotyledons</taxon>
        <taxon>Gunneridae</taxon>
        <taxon>Pentapetalae</taxon>
        <taxon>rosids</taxon>
        <taxon>fabids</taxon>
        <taxon>Fagales</taxon>
        <taxon>Fagaceae</taxon>
        <taxon>Castanea</taxon>
    </lineage>
</organism>
<feature type="compositionally biased region" description="Polar residues" evidence="1">
    <location>
        <begin position="40"/>
        <end position="50"/>
    </location>
</feature>
<evidence type="ECO:0000313" key="3">
    <source>
        <dbReference type="EMBL" id="KAF3973299.1"/>
    </source>
</evidence>
<proteinExistence type="predicted"/>
<evidence type="ECO:0000256" key="1">
    <source>
        <dbReference type="SAM" id="MobiDB-lite"/>
    </source>
</evidence>
<dbReference type="InterPro" id="IPR005162">
    <property type="entry name" value="Retrotrans_gag_dom"/>
</dbReference>
<sequence>MKSKKTKASRSSPARSANKSRYKHRRKVPRENAYKDDNYSDASLSESNENGYEYERPAKDDDNDDAYIGSESETNAPGDRFSSQLRDPDSQSVNLSTTAFPNSTSNFPKISQPPSTHLASYINIAPFPIFHGNPNECPVKHVSRFAKVCVANNVSTTDMMMSIFPVTLEDEAALWYDLNIDPYPSLTWEEIKSSFLHAYHKIQVVDQLRSELMMINQGDEESVRSYFLRLQWILKQWPDHGIPDGLLKGVFIDGLREEFRDWIFPQKPDSLHEALRLAFAFEQVKSIRAVRKELKCGFCDGMHEERDCEVRERMRKLWRESKEKEEPVVLAKSTRSDDDLGKELVRSVSIGASSSVGKNNEGEEGGFMDGKKNQFQYRKYQRWMKKLERNNSLISAIPDADLQSCFNRLHSIFSWFPISQLLYFAQRRWPLLPLFTSTCFWQNLMSYRGPLPWKYFSS</sequence>
<protein>
    <recommendedName>
        <fullName evidence="2">Retrotransposon gag domain-containing protein</fullName>
    </recommendedName>
</protein>
<comment type="caution">
    <text evidence="3">The sequence shown here is derived from an EMBL/GenBank/DDBJ whole genome shotgun (WGS) entry which is preliminary data.</text>
</comment>
<dbReference type="EMBL" id="JRKL02000257">
    <property type="protein sequence ID" value="KAF3973299.1"/>
    <property type="molecule type" value="Genomic_DNA"/>
</dbReference>
<dbReference type="AlphaFoldDB" id="A0A8J4RSD5"/>
<reference evidence="3" key="1">
    <citation type="submission" date="2020-03" db="EMBL/GenBank/DDBJ databases">
        <title>Castanea mollissima Vanexum genome sequencing.</title>
        <authorList>
            <person name="Staton M."/>
        </authorList>
    </citation>
    <scope>NUCLEOTIDE SEQUENCE</scope>
    <source>
        <tissue evidence="3">Leaf</tissue>
    </source>
</reference>
<dbReference type="OrthoDB" id="686606at2759"/>
<keyword evidence="4" id="KW-1185">Reference proteome</keyword>
<dbReference type="PANTHER" id="PTHR33223:SF6">
    <property type="entry name" value="CCHC-TYPE DOMAIN-CONTAINING PROTEIN"/>
    <property type="match status" value="1"/>
</dbReference>
<gene>
    <name evidence="3" type="ORF">CMV_003263</name>
</gene>
<evidence type="ECO:0000259" key="2">
    <source>
        <dbReference type="Pfam" id="PF03732"/>
    </source>
</evidence>
<name>A0A8J4RSD5_9ROSI</name>
<accession>A0A8J4RSD5</accession>
<dbReference type="Pfam" id="PF03732">
    <property type="entry name" value="Retrotrans_gag"/>
    <property type="match status" value="1"/>
</dbReference>
<feature type="compositionally biased region" description="Basic residues" evidence="1">
    <location>
        <begin position="18"/>
        <end position="28"/>
    </location>
</feature>
<dbReference type="Proteomes" id="UP000737018">
    <property type="component" value="Unassembled WGS sequence"/>
</dbReference>
<feature type="domain" description="Retrotransposon gag" evidence="2">
    <location>
        <begin position="163"/>
        <end position="257"/>
    </location>
</feature>
<feature type="compositionally biased region" description="Basic and acidic residues" evidence="1">
    <location>
        <begin position="29"/>
        <end position="38"/>
    </location>
</feature>
<feature type="region of interest" description="Disordered" evidence="1">
    <location>
        <begin position="1"/>
        <end position="111"/>
    </location>
</feature>